<dbReference type="GeneID" id="96001466"/>
<dbReference type="Proteomes" id="UP000803884">
    <property type="component" value="Unassembled WGS sequence"/>
</dbReference>
<evidence type="ECO:0000313" key="3">
    <source>
        <dbReference type="EMBL" id="KAL1591296.1"/>
    </source>
</evidence>
<keyword evidence="4" id="KW-1185">Reference proteome</keyword>
<evidence type="ECO:0000256" key="2">
    <source>
        <dbReference type="SAM" id="SignalP"/>
    </source>
</evidence>
<feature type="compositionally biased region" description="Polar residues" evidence="1">
    <location>
        <begin position="566"/>
        <end position="576"/>
    </location>
</feature>
<dbReference type="RefSeq" id="XP_069234401.1">
    <property type="nucleotide sequence ID" value="XM_069368628.1"/>
</dbReference>
<feature type="compositionally biased region" description="Low complexity" evidence="1">
    <location>
        <begin position="519"/>
        <end position="535"/>
    </location>
</feature>
<feature type="compositionally biased region" description="Low complexity" evidence="1">
    <location>
        <begin position="543"/>
        <end position="553"/>
    </location>
</feature>
<feature type="chain" id="PRO_5044253430" evidence="2">
    <location>
        <begin position="25"/>
        <end position="727"/>
    </location>
</feature>
<accession>A0AB34L6P4</accession>
<keyword evidence="2" id="KW-0732">Signal</keyword>
<feature type="signal peptide" evidence="2">
    <location>
        <begin position="1"/>
        <end position="24"/>
    </location>
</feature>
<organism evidence="3 4">
    <name type="scientific">Cladosporium halotolerans</name>
    <dbReference type="NCBI Taxonomy" id="1052096"/>
    <lineage>
        <taxon>Eukaryota</taxon>
        <taxon>Fungi</taxon>
        <taxon>Dikarya</taxon>
        <taxon>Ascomycota</taxon>
        <taxon>Pezizomycotina</taxon>
        <taxon>Dothideomycetes</taxon>
        <taxon>Dothideomycetidae</taxon>
        <taxon>Cladosporiales</taxon>
        <taxon>Cladosporiaceae</taxon>
        <taxon>Cladosporium</taxon>
    </lineage>
</organism>
<feature type="region of interest" description="Disordered" evidence="1">
    <location>
        <begin position="627"/>
        <end position="711"/>
    </location>
</feature>
<evidence type="ECO:0000313" key="4">
    <source>
        <dbReference type="Proteomes" id="UP000803884"/>
    </source>
</evidence>
<evidence type="ECO:0000256" key="1">
    <source>
        <dbReference type="SAM" id="MobiDB-lite"/>
    </source>
</evidence>
<feature type="region of interest" description="Disordered" evidence="1">
    <location>
        <begin position="419"/>
        <end position="576"/>
    </location>
</feature>
<protein>
    <submittedName>
        <fullName evidence="3">Uncharacterized protein</fullName>
    </submittedName>
</protein>
<feature type="compositionally biased region" description="Polar residues" evidence="1">
    <location>
        <begin position="672"/>
        <end position="686"/>
    </location>
</feature>
<feature type="compositionally biased region" description="Low complexity" evidence="1">
    <location>
        <begin position="642"/>
        <end position="660"/>
    </location>
</feature>
<name>A0AB34L6P4_9PEZI</name>
<proteinExistence type="predicted"/>
<sequence>MLLSLPPSLLALVCCMLQSRAAAAESPASATPQFGNIAGYIASGLGADNGSATHTQPPSLASTGSGQEYASKCQAALVKWSSASFDYMYDAASVTTTTFSSAFTETLRSPGTTKVTSVITLCDGHPRVVGRTSVSTGKKYTSTEAWTNTITSSERNTVYPTPAPCSIQPEDCKTLSSSYEASLSSKLAQDGFATGGGPLCTITPSAPPPSYSTNARGSECNNCMIHAHTARVMYWPVTTGANGDLCNKTASTITSSPTGPPASFVTEGITITSPTVAVSLALMSRVDGCGTTINHTIIPVKPEQVTSVRGYRALFEHHRFNFADLNYFCMDANTTNYTLADGAGDSCYQQVPAAAYFGGLNNAAVLAQAPFRNLTKDQLTIYNDYQPQLLPPATISHEISSIWGDGCIIHPDGVWDPPIALTPEASLDLPSYGPGETTSEQEPEKTPATPINPYGPVPPRQTGIDGPSLGPQPEDPTSEREHFTALPEKGPESSPNGNGGGNASPTGSGSDSGSGSGSDSGSASHSDSGSGSDSGSDGHDASNTETDSNNNSSDKNENGSNGGGSHQPTGVTKVHTTVITVGNKVMACSQDSNGAWVIPDASTTHVASQGGTAVEIDAATYTAGSQGLVRVQPSGSAGGSSQGDSQAGSTGKPSGDASETSSDRTRSSTSANEDSTQQSDRAQATRSSESESSSTASSTGTSDAGPTSRWSPVPLILALLAAYFCAL</sequence>
<dbReference type="EMBL" id="JAAQHG020000001">
    <property type="protein sequence ID" value="KAL1591296.1"/>
    <property type="molecule type" value="Genomic_DNA"/>
</dbReference>
<dbReference type="AlphaFoldDB" id="A0AB34L6P4"/>
<comment type="caution">
    <text evidence="3">The sequence shown here is derived from an EMBL/GenBank/DDBJ whole genome shotgun (WGS) entry which is preliminary data.</text>
</comment>
<reference evidence="3 4" key="1">
    <citation type="journal article" date="2020" name="Microbiol. Resour. Announc.">
        <title>Draft Genome Sequence of a Cladosporium Species Isolated from the Mesophotic Ascidian Didemnum maculosum.</title>
        <authorList>
            <person name="Gioti A."/>
            <person name="Siaperas R."/>
            <person name="Nikolaivits E."/>
            <person name="Le Goff G."/>
            <person name="Ouazzani J."/>
            <person name="Kotoulas G."/>
            <person name="Topakas E."/>
        </authorList>
    </citation>
    <scope>NUCLEOTIDE SEQUENCE [LARGE SCALE GENOMIC DNA]</scope>
    <source>
        <strain evidence="3 4">TM138-S3</strain>
    </source>
</reference>
<feature type="compositionally biased region" description="Low complexity" evidence="1">
    <location>
        <begin position="690"/>
        <end position="708"/>
    </location>
</feature>
<gene>
    <name evidence="3" type="ORF">WHR41_00022</name>
</gene>